<dbReference type="EMBL" id="GBRH01253406">
    <property type="protein sequence ID" value="JAD44489.1"/>
    <property type="molecule type" value="Transcribed_RNA"/>
</dbReference>
<evidence type="ECO:0000313" key="1">
    <source>
        <dbReference type="EMBL" id="JAD44489.1"/>
    </source>
</evidence>
<dbReference type="AlphaFoldDB" id="A0A0A8ZYP0"/>
<protein>
    <submittedName>
        <fullName evidence="1">Uncharacterized protein</fullName>
    </submittedName>
</protein>
<reference evidence="1" key="1">
    <citation type="submission" date="2014-09" db="EMBL/GenBank/DDBJ databases">
        <authorList>
            <person name="Magalhaes I.L.F."/>
            <person name="Oliveira U."/>
            <person name="Santos F.R."/>
            <person name="Vidigal T.H.D.A."/>
            <person name="Brescovit A.D."/>
            <person name="Santos A.J."/>
        </authorList>
    </citation>
    <scope>NUCLEOTIDE SEQUENCE</scope>
    <source>
        <tissue evidence="1">Shoot tissue taken approximately 20 cm above the soil surface</tissue>
    </source>
</reference>
<organism evidence="1">
    <name type="scientific">Arundo donax</name>
    <name type="common">Giant reed</name>
    <name type="synonym">Donax arundinaceus</name>
    <dbReference type="NCBI Taxonomy" id="35708"/>
    <lineage>
        <taxon>Eukaryota</taxon>
        <taxon>Viridiplantae</taxon>
        <taxon>Streptophyta</taxon>
        <taxon>Embryophyta</taxon>
        <taxon>Tracheophyta</taxon>
        <taxon>Spermatophyta</taxon>
        <taxon>Magnoliopsida</taxon>
        <taxon>Liliopsida</taxon>
        <taxon>Poales</taxon>
        <taxon>Poaceae</taxon>
        <taxon>PACMAD clade</taxon>
        <taxon>Arundinoideae</taxon>
        <taxon>Arundineae</taxon>
        <taxon>Arundo</taxon>
    </lineage>
</organism>
<sequence>MMANLSKNIIQCHFLEFGVCSNYYGQGKFPHGEGSQQSLHHLVITPIFATICSNLVNQFHQLSVHLLWSFIILHHKSTQLSF</sequence>
<reference evidence="1" key="2">
    <citation type="journal article" date="2015" name="Data Brief">
        <title>Shoot transcriptome of the giant reed, Arundo donax.</title>
        <authorList>
            <person name="Barrero R.A."/>
            <person name="Guerrero F.D."/>
            <person name="Moolhuijzen P."/>
            <person name="Goolsby J.A."/>
            <person name="Tidwell J."/>
            <person name="Bellgard S.E."/>
            <person name="Bellgard M.I."/>
        </authorList>
    </citation>
    <scope>NUCLEOTIDE SEQUENCE</scope>
    <source>
        <tissue evidence="1">Shoot tissue taken approximately 20 cm above the soil surface</tissue>
    </source>
</reference>
<name>A0A0A8ZYP0_ARUDO</name>
<proteinExistence type="predicted"/>
<accession>A0A0A8ZYP0</accession>